<dbReference type="SUPFAM" id="SSF109604">
    <property type="entry name" value="HD-domain/PDEase-like"/>
    <property type="match status" value="1"/>
</dbReference>
<dbReference type="InterPro" id="IPR006674">
    <property type="entry name" value="HD_domain"/>
</dbReference>
<reference evidence="2 3" key="1">
    <citation type="submission" date="2020-04" db="EMBL/GenBank/DDBJ databases">
        <authorList>
            <person name="Hitch T.C.A."/>
            <person name="Wylensek D."/>
            <person name="Clavel T."/>
        </authorList>
    </citation>
    <scope>NUCLEOTIDE SEQUENCE [LARGE SCALE GENOMIC DNA]</scope>
    <source>
        <strain evidence="2 3">WB01_NA02</strain>
    </source>
</reference>
<dbReference type="Pfam" id="PF01966">
    <property type="entry name" value="HD"/>
    <property type="match status" value="1"/>
</dbReference>
<dbReference type="AlphaFoldDB" id="A0A7X9SJQ1"/>
<evidence type="ECO:0000313" key="2">
    <source>
        <dbReference type="EMBL" id="NMF03173.1"/>
    </source>
</evidence>
<accession>A0A7X9SJQ1</accession>
<sequence length="187" mass="21044">MEEKIDRQKAWDTLCKYNKSDALRKHGLAVEGAMRHFAKLYNEDEDIWGIIGLLHDIDYEMYPDEHCAKSQEIMREEGFTESYVRAVASHGFGIVNEIKPESNAEKVLYTIDELTGLIGAAALMRPSKSVMDLEVKSVKKKFKAKGFAAGVDRNVILSGCNMIDMELDKVIENTILGMRNVAEDIGL</sequence>
<dbReference type="PANTHER" id="PTHR38659">
    <property type="entry name" value="METAL-DEPENDENT PHOSPHOHYDROLASE"/>
    <property type="match status" value="1"/>
</dbReference>
<evidence type="ECO:0000259" key="1">
    <source>
        <dbReference type="Pfam" id="PF01966"/>
    </source>
</evidence>
<evidence type="ECO:0000313" key="3">
    <source>
        <dbReference type="Proteomes" id="UP000587880"/>
    </source>
</evidence>
<dbReference type="PANTHER" id="PTHR38659:SF2">
    <property type="entry name" value="HDIG DOMAIN PROTEIN"/>
    <property type="match status" value="1"/>
</dbReference>
<dbReference type="Proteomes" id="UP000587880">
    <property type="component" value="Unassembled WGS sequence"/>
</dbReference>
<dbReference type="InterPro" id="IPR006675">
    <property type="entry name" value="HDIG_dom"/>
</dbReference>
<feature type="domain" description="HD" evidence="1">
    <location>
        <begin position="26"/>
        <end position="114"/>
    </location>
</feature>
<gene>
    <name evidence="2" type="ORF">HF849_00195</name>
</gene>
<name>A0A7X9SJQ1_CLOBE</name>
<dbReference type="Gene3D" id="1.10.3210.10">
    <property type="entry name" value="Hypothetical protein af1432"/>
    <property type="match status" value="1"/>
</dbReference>
<dbReference type="RefSeq" id="WP_168980718.1">
    <property type="nucleotide sequence ID" value="NZ_JABAGD010000001.1"/>
</dbReference>
<dbReference type="NCBIfam" id="TIGR00277">
    <property type="entry name" value="HDIG"/>
    <property type="match status" value="1"/>
</dbReference>
<protein>
    <submittedName>
        <fullName evidence="2">HDIG domain-containing protein</fullName>
    </submittedName>
</protein>
<organism evidence="2 3">
    <name type="scientific">Clostridium beijerinckii</name>
    <name type="common">Clostridium MP</name>
    <dbReference type="NCBI Taxonomy" id="1520"/>
    <lineage>
        <taxon>Bacteria</taxon>
        <taxon>Bacillati</taxon>
        <taxon>Bacillota</taxon>
        <taxon>Clostridia</taxon>
        <taxon>Eubacteriales</taxon>
        <taxon>Clostridiaceae</taxon>
        <taxon>Clostridium</taxon>
    </lineage>
</organism>
<proteinExistence type="predicted"/>
<comment type="caution">
    <text evidence="2">The sequence shown here is derived from an EMBL/GenBank/DDBJ whole genome shotgun (WGS) entry which is preliminary data.</text>
</comment>
<dbReference type="EMBL" id="JABAGD010000001">
    <property type="protein sequence ID" value="NMF03173.1"/>
    <property type="molecule type" value="Genomic_DNA"/>
</dbReference>